<evidence type="ECO:0000313" key="1">
    <source>
        <dbReference type="EMBL" id="RYR61112.1"/>
    </source>
</evidence>
<dbReference type="EMBL" id="SDMP01000004">
    <property type="protein sequence ID" value="RYR61112.1"/>
    <property type="molecule type" value="Genomic_DNA"/>
</dbReference>
<reference evidence="1 2" key="1">
    <citation type="submission" date="2019-01" db="EMBL/GenBank/DDBJ databases">
        <title>Sequencing of cultivated peanut Arachis hypogaea provides insights into genome evolution and oil improvement.</title>
        <authorList>
            <person name="Chen X."/>
        </authorList>
    </citation>
    <scope>NUCLEOTIDE SEQUENCE [LARGE SCALE GENOMIC DNA]</scope>
    <source>
        <strain evidence="2">cv. Fuhuasheng</strain>
        <tissue evidence="1">Leaves</tissue>
    </source>
</reference>
<sequence>MSRVKNLIYNNLFNDQISKSLPHHFKESFESKFTGQRSGITFCQRIGADLVLFVLNMVFSGFIETKRIGVCIQHNLMENPKTYVPINIWWLLPQYVISGTSNALTVIGF</sequence>
<dbReference type="STRING" id="3818.A0A445DD61"/>
<comment type="caution">
    <text evidence="1">The sequence shown here is derived from an EMBL/GenBank/DDBJ whole genome shotgun (WGS) entry which is preliminary data.</text>
</comment>
<gene>
    <name evidence="1" type="ORF">Ahy_A04g018215</name>
</gene>
<proteinExistence type="predicted"/>
<dbReference type="InterPro" id="IPR036259">
    <property type="entry name" value="MFS_trans_sf"/>
</dbReference>
<keyword evidence="2" id="KW-1185">Reference proteome</keyword>
<evidence type="ECO:0000313" key="2">
    <source>
        <dbReference type="Proteomes" id="UP000289738"/>
    </source>
</evidence>
<name>A0A445DD61_ARAHY</name>
<protein>
    <submittedName>
        <fullName evidence="1">Uncharacterized protein</fullName>
    </submittedName>
</protein>
<dbReference type="AlphaFoldDB" id="A0A445DD61"/>
<accession>A0A445DD61</accession>
<dbReference type="Gene3D" id="1.20.1250.20">
    <property type="entry name" value="MFS general substrate transporter like domains"/>
    <property type="match status" value="1"/>
</dbReference>
<organism evidence="1 2">
    <name type="scientific">Arachis hypogaea</name>
    <name type="common">Peanut</name>
    <dbReference type="NCBI Taxonomy" id="3818"/>
    <lineage>
        <taxon>Eukaryota</taxon>
        <taxon>Viridiplantae</taxon>
        <taxon>Streptophyta</taxon>
        <taxon>Embryophyta</taxon>
        <taxon>Tracheophyta</taxon>
        <taxon>Spermatophyta</taxon>
        <taxon>Magnoliopsida</taxon>
        <taxon>eudicotyledons</taxon>
        <taxon>Gunneridae</taxon>
        <taxon>Pentapetalae</taxon>
        <taxon>rosids</taxon>
        <taxon>fabids</taxon>
        <taxon>Fabales</taxon>
        <taxon>Fabaceae</taxon>
        <taxon>Papilionoideae</taxon>
        <taxon>50 kb inversion clade</taxon>
        <taxon>dalbergioids sensu lato</taxon>
        <taxon>Dalbergieae</taxon>
        <taxon>Pterocarpus clade</taxon>
        <taxon>Arachis</taxon>
    </lineage>
</organism>
<dbReference type="PANTHER" id="PTHR11654">
    <property type="entry name" value="OLIGOPEPTIDE TRANSPORTER-RELATED"/>
    <property type="match status" value="1"/>
</dbReference>
<dbReference type="Proteomes" id="UP000289738">
    <property type="component" value="Chromosome A04"/>
</dbReference>